<sequence>MRRVDSEPSERTHQFCRRAIRLPIRSAEAELEFHRNMQRVAESVERKAEMVADPRMSVHDACDQQFERIKLSYETTLERFVGSDYESVAHAYLEGDRTDGRATLAAYLSEALWRLQQLYSVSDLTFFPVVLKYPNSCTINARFVRGQVVENTITYESPEHSTVCPDDSYAEIYRDESHWSQKQAASHLADSAQAIRERFPDPRETSADDRPAGGVVSVFGRRGSAFTSGLELVDVDPDRFDDAVSTPTLVSESPVATRTEREWLPPDATLL</sequence>
<dbReference type="AlphaFoldDB" id="A0A0W1R9L6"/>
<accession>A0A0W1R9L6</accession>
<keyword evidence="2" id="KW-1185">Reference proteome</keyword>
<reference evidence="1 2" key="1">
    <citation type="submission" date="2015-12" db="EMBL/GenBank/DDBJ databases">
        <title>Haloprofundus marisrubri gen. nov., sp. nov., an extremely halophilic archaeon isolated from the Discovery deep brine-seawater interface in the Red Sea.</title>
        <authorList>
            <person name="Zhang G."/>
            <person name="Stingl U."/>
            <person name="Rashid M."/>
        </authorList>
    </citation>
    <scope>NUCLEOTIDE SEQUENCE [LARGE SCALE GENOMIC DNA]</scope>
    <source>
        <strain evidence="1 2">SB9</strain>
    </source>
</reference>
<dbReference type="EMBL" id="LOPU01000029">
    <property type="protein sequence ID" value="KTG09365.1"/>
    <property type="molecule type" value="Genomic_DNA"/>
</dbReference>
<dbReference type="OrthoDB" id="258723at2157"/>
<gene>
    <name evidence="1" type="ORF">AUR64_16430</name>
</gene>
<dbReference type="InterPro" id="IPR048687">
    <property type="entry name" value="HVO_2248-like"/>
</dbReference>
<dbReference type="STRING" id="1514971.AUR64_16430"/>
<evidence type="ECO:0000313" key="1">
    <source>
        <dbReference type="EMBL" id="KTG09365.1"/>
    </source>
</evidence>
<evidence type="ECO:0000313" key="2">
    <source>
        <dbReference type="Proteomes" id="UP000054387"/>
    </source>
</evidence>
<dbReference type="RefSeq" id="WP_058582517.1">
    <property type="nucleotide sequence ID" value="NZ_LOPU01000029.1"/>
</dbReference>
<name>A0A0W1R9L6_9EURY</name>
<comment type="caution">
    <text evidence="1">The sequence shown here is derived from an EMBL/GenBank/DDBJ whole genome shotgun (WGS) entry which is preliminary data.</text>
</comment>
<dbReference type="Proteomes" id="UP000054387">
    <property type="component" value="Unassembled WGS sequence"/>
</dbReference>
<organism evidence="1 2">
    <name type="scientific">Haloprofundus marisrubri</name>
    <dbReference type="NCBI Taxonomy" id="1514971"/>
    <lineage>
        <taxon>Archaea</taxon>
        <taxon>Methanobacteriati</taxon>
        <taxon>Methanobacteriota</taxon>
        <taxon>Stenosarchaea group</taxon>
        <taxon>Halobacteria</taxon>
        <taxon>Halobacteriales</taxon>
        <taxon>Haloferacaceae</taxon>
        <taxon>Haloprofundus</taxon>
    </lineage>
</organism>
<dbReference type="Pfam" id="PF21535">
    <property type="entry name" value="HVO_2248"/>
    <property type="match status" value="1"/>
</dbReference>
<protein>
    <submittedName>
        <fullName evidence="1">Uncharacterized protein</fullName>
    </submittedName>
</protein>
<proteinExistence type="predicted"/>